<proteinExistence type="predicted"/>
<reference evidence="2" key="1">
    <citation type="submission" date="2018-06" db="EMBL/GenBank/DDBJ databases">
        <authorList>
            <consortium name="GenomeTrakr network: Whole genome sequencing for foodborne pathogen traceback"/>
        </authorList>
    </citation>
    <scope>NUCLEOTIDE SEQUENCE</scope>
    <source>
        <strain evidence="2">PSU-0700</strain>
    </source>
</reference>
<evidence type="ECO:0008006" key="4">
    <source>
        <dbReference type="Google" id="ProtNLM"/>
    </source>
</evidence>
<protein>
    <recommendedName>
        <fullName evidence="4">Tail fiber protein</fullName>
    </recommendedName>
</protein>
<feature type="region of interest" description="Disordered" evidence="1">
    <location>
        <begin position="1"/>
        <end position="36"/>
    </location>
</feature>
<evidence type="ECO:0000313" key="3">
    <source>
        <dbReference type="Proteomes" id="UP000735456"/>
    </source>
</evidence>
<organism evidence="2 3">
    <name type="scientific">Escherichia coli O8</name>
    <dbReference type="NCBI Taxonomy" id="1010796"/>
    <lineage>
        <taxon>Bacteria</taxon>
        <taxon>Pseudomonadati</taxon>
        <taxon>Pseudomonadota</taxon>
        <taxon>Gammaproteobacteria</taxon>
        <taxon>Enterobacterales</taxon>
        <taxon>Enterobacteriaceae</taxon>
        <taxon>Escherichia</taxon>
    </lineage>
</organism>
<sequence>MTRIASPFAASGDKEQIPQTKQDTGEISFSEGYGPDYEKDLDNDTGAKTIERAKLNWLLCLVTSEIKKYQEQGIPDCISKEDNGGIDYPYAAAAMVRYNNKIYYSLKDANTDKPDTNSWSLLDPSEYLSVGGGTINGDLTITGSLDINGEQPYTKSNPPPATPNSLSIGTVTTLEPGAPATAVITGEAPEQTLSLGIPAGAPGEDGADGAGGGNIKISAGGTTYKPDADGVITLGSAAGRDIEENNRDVSWAKKTVPEWVPAGARDGLEARDPWAEVIDWQNFDFVSGCSYAISKKSNNDPLANKSKDADATWQVTCVSRSFADNYIHEPLLIVRESGRVFNDVYIVFCYTPGADDRYWAVGTIAMEKI</sequence>
<dbReference type="Proteomes" id="UP000735456">
    <property type="component" value="Unassembled WGS sequence"/>
</dbReference>
<accession>A0A9P2I5H6</accession>
<feature type="compositionally biased region" description="Polar residues" evidence="1">
    <location>
        <begin position="17"/>
        <end position="27"/>
    </location>
</feature>
<dbReference type="EMBL" id="AATQVU010000001">
    <property type="protein sequence ID" value="EFO3163532.1"/>
    <property type="molecule type" value="Genomic_DNA"/>
</dbReference>
<comment type="caution">
    <text evidence="2">The sequence shown here is derived from an EMBL/GenBank/DDBJ whole genome shotgun (WGS) entry which is preliminary data.</text>
</comment>
<dbReference type="AlphaFoldDB" id="A0A9P2I5H6"/>
<name>A0A9P2I5H6_ECOLX</name>
<evidence type="ECO:0000313" key="2">
    <source>
        <dbReference type="EMBL" id="EFO3163532.1"/>
    </source>
</evidence>
<evidence type="ECO:0000256" key="1">
    <source>
        <dbReference type="SAM" id="MobiDB-lite"/>
    </source>
</evidence>
<gene>
    <name evidence="2" type="ORF">DP913_00430</name>
</gene>